<accession>A0A701ZFH8</accession>
<evidence type="ECO:0000256" key="1">
    <source>
        <dbReference type="SAM" id="Phobius"/>
    </source>
</evidence>
<organism evidence="3">
    <name type="scientific">Salmonella enterica</name>
    <name type="common">Salmonella choleraesuis</name>
    <dbReference type="NCBI Taxonomy" id="28901"/>
    <lineage>
        <taxon>Bacteria</taxon>
        <taxon>Pseudomonadati</taxon>
        <taxon>Pseudomonadota</taxon>
        <taxon>Gammaproteobacteria</taxon>
        <taxon>Enterobacterales</taxon>
        <taxon>Enterobacteriaceae</taxon>
        <taxon>Salmonella</taxon>
    </lineage>
</organism>
<comment type="caution">
    <text evidence="3">The sequence shown here is derived from an EMBL/GenBank/DDBJ whole genome shotgun (WGS) entry which is preliminary data.</text>
</comment>
<evidence type="ECO:0000313" key="2">
    <source>
        <dbReference type="EMBL" id="HAC6567017.1"/>
    </source>
</evidence>
<proteinExistence type="predicted"/>
<sequence>MCLALSDEIRTLLANKNEDTGIQSGWALFWALLFPPVGVAIIQAKMNRFIVANAENASDEE</sequence>
<keyword evidence="1" id="KW-0812">Transmembrane</keyword>
<keyword evidence="1" id="KW-1133">Transmembrane helix</keyword>
<reference evidence="3" key="1">
    <citation type="journal article" date="2018" name="Genome Biol.">
        <title>SKESA: strategic k-mer extension for scrupulous assemblies.</title>
        <authorList>
            <person name="Souvorov A."/>
            <person name="Agarwala R."/>
            <person name="Lipman D.J."/>
        </authorList>
    </citation>
    <scope>NUCLEOTIDE SEQUENCE</scope>
    <source>
        <strain evidence="3">232-84</strain>
        <strain evidence="2">973-77</strain>
    </source>
</reference>
<evidence type="ECO:0000313" key="3">
    <source>
        <dbReference type="EMBL" id="HAC6575573.1"/>
    </source>
</evidence>
<protein>
    <recommendedName>
        <fullName evidence="4">Inner membrane protein</fullName>
    </recommendedName>
</protein>
<dbReference type="AlphaFoldDB" id="A0A701ZFH8"/>
<feature type="transmembrane region" description="Helical" evidence="1">
    <location>
        <begin position="20"/>
        <end position="42"/>
    </location>
</feature>
<dbReference type="EMBL" id="DAAMGM010000011">
    <property type="protein sequence ID" value="HAC6575573.1"/>
    <property type="molecule type" value="Genomic_DNA"/>
</dbReference>
<evidence type="ECO:0008006" key="4">
    <source>
        <dbReference type="Google" id="ProtNLM"/>
    </source>
</evidence>
<gene>
    <name evidence="3" type="ORF">G0B27_15340</name>
    <name evidence="2" type="ORF">G0B48_18015</name>
</gene>
<dbReference type="EMBL" id="DAAMGL010000014">
    <property type="protein sequence ID" value="HAC6567017.1"/>
    <property type="molecule type" value="Genomic_DNA"/>
</dbReference>
<keyword evidence="1" id="KW-0472">Membrane</keyword>
<name>A0A701ZFH8_SALER</name>
<reference evidence="3" key="2">
    <citation type="submission" date="2018-07" db="EMBL/GenBank/DDBJ databases">
        <authorList>
            <consortium name="NCBI Pathogen Detection Project"/>
        </authorList>
    </citation>
    <scope>NUCLEOTIDE SEQUENCE</scope>
    <source>
        <strain evidence="3">232-84</strain>
        <strain evidence="2">973-77</strain>
    </source>
</reference>